<dbReference type="RefSeq" id="WP_254154250.1">
    <property type="nucleotide sequence ID" value="NZ_JAHESD010000028.1"/>
</dbReference>
<comment type="caution">
    <text evidence="2">The sequence shown here is derived from an EMBL/GenBank/DDBJ whole genome shotgun (WGS) entry which is preliminary data.</text>
</comment>
<sequence>PVYLSSMLKFILGPVGGYAAGLNLLTTILSTVFGMMTVVFMFTYSGNWFKEKVLSRFIKKQNKPGSNKRFANIWKKYGLPGVALLTPIILTPIGGTLLAISSGSPKDKIIFYMFLSASFWSVVISMAIYFFGNKILPDFIQ</sequence>
<reference evidence="2 3" key="1">
    <citation type="submission" date="2021-05" db="EMBL/GenBank/DDBJ databases">
        <title>A Polyphasic approach of four new species of the genus Ohtaekwangia: Ohtaekwangia histidinii sp. nov., Ohtaekwangia cretensis sp. nov., Ohtaekwangia indiensis sp. nov., Ohtaekwangia reichenbachii sp. nov. from diverse environment.</title>
        <authorList>
            <person name="Octaviana S."/>
        </authorList>
    </citation>
    <scope>NUCLEOTIDE SEQUENCE [LARGE SCALE GENOMIC DNA]</scope>
    <source>
        <strain evidence="2 3">PWU20</strain>
    </source>
</reference>
<evidence type="ECO:0000256" key="1">
    <source>
        <dbReference type="SAM" id="Phobius"/>
    </source>
</evidence>
<feature type="transmembrane region" description="Helical" evidence="1">
    <location>
        <begin position="77"/>
        <end position="103"/>
    </location>
</feature>
<keyword evidence="1" id="KW-1133">Transmembrane helix</keyword>
<dbReference type="EMBL" id="JAHESD010000028">
    <property type="protein sequence ID" value="MBT1704290.1"/>
    <property type="molecule type" value="Genomic_DNA"/>
</dbReference>
<evidence type="ECO:0008006" key="4">
    <source>
        <dbReference type="Google" id="ProtNLM"/>
    </source>
</evidence>
<feature type="non-terminal residue" evidence="2">
    <location>
        <position position="1"/>
    </location>
</feature>
<evidence type="ECO:0000313" key="2">
    <source>
        <dbReference type="EMBL" id="MBT1704290.1"/>
    </source>
</evidence>
<evidence type="ECO:0000313" key="3">
    <source>
        <dbReference type="Proteomes" id="UP000772618"/>
    </source>
</evidence>
<proteinExistence type="predicted"/>
<keyword evidence="3" id="KW-1185">Reference proteome</keyword>
<feature type="transmembrane region" description="Helical" evidence="1">
    <location>
        <begin position="109"/>
        <end position="131"/>
    </location>
</feature>
<dbReference type="Proteomes" id="UP000772618">
    <property type="component" value="Unassembled WGS sequence"/>
</dbReference>
<keyword evidence="1" id="KW-0472">Membrane</keyword>
<protein>
    <recommendedName>
        <fullName evidence="4">Small multi-drug export protein</fullName>
    </recommendedName>
</protein>
<organism evidence="2 3">
    <name type="scientific">Chryseosolibacter indicus</name>
    <dbReference type="NCBI Taxonomy" id="2782351"/>
    <lineage>
        <taxon>Bacteria</taxon>
        <taxon>Pseudomonadati</taxon>
        <taxon>Bacteroidota</taxon>
        <taxon>Cytophagia</taxon>
        <taxon>Cytophagales</taxon>
        <taxon>Chryseotaleaceae</taxon>
        <taxon>Chryseosolibacter</taxon>
    </lineage>
</organism>
<gene>
    <name evidence="2" type="ORF">KK060_13430</name>
</gene>
<keyword evidence="1" id="KW-0812">Transmembrane</keyword>
<feature type="transmembrane region" description="Helical" evidence="1">
    <location>
        <begin position="20"/>
        <end position="42"/>
    </location>
</feature>
<accession>A0ABS5VS78</accession>
<name>A0ABS5VS78_9BACT</name>